<evidence type="ECO:0000256" key="2">
    <source>
        <dbReference type="ARBA" id="ARBA00005318"/>
    </source>
</evidence>
<dbReference type="CDD" id="cd24017">
    <property type="entry name" value="ASKHA_T2SSL_N"/>
    <property type="match status" value="1"/>
</dbReference>
<gene>
    <name evidence="14" type="ORF">BECKMB1821G_GA0114241_10292</name>
    <name evidence="16" type="ORF">BECKMB1821H_GA0114242_10292</name>
    <name evidence="15" type="ORF">BECKMB1821I_GA0114274_10392</name>
</gene>
<evidence type="ECO:0000256" key="10">
    <source>
        <dbReference type="PIRNR" id="PIRNR015761"/>
    </source>
</evidence>
<evidence type="ECO:0000313" key="16">
    <source>
        <dbReference type="EMBL" id="VFK75684.1"/>
    </source>
</evidence>
<dbReference type="GO" id="GO:0005886">
    <property type="term" value="C:plasma membrane"/>
    <property type="evidence" value="ECO:0007669"/>
    <property type="project" value="UniProtKB-SubCell"/>
</dbReference>
<evidence type="ECO:0000259" key="13">
    <source>
        <dbReference type="Pfam" id="PF12693"/>
    </source>
</evidence>
<comment type="subcellular location">
    <subcellularLocation>
        <location evidence="1">Cell inner membrane</location>
        <topology evidence="1">Single-pass membrane protein</topology>
    </subcellularLocation>
</comment>
<keyword evidence="4" id="KW-1003">Cell membrane</keyword>
<dbReference type="AlphaFoldDB" id="A0A450XEA0"/>
<dbReference type="InterPro" id="IPR025691">
    <property type="entry name" value="GspL_pp_dom"/>
</dbReference>
<protein>
    <recommendedName>
        <fullName evidence="10">Type II secretion system protein L</fullName>
        <shortName evidence="10">T2SS protein L</shortName>
    </recommendedName>
</protein>
<dbReference type="Pfam" id="PF05134">
    <property type="entry name" value="T2SSL"/>
    <property type="match status" value="1"/>
</dbReference>
<name>A0A450XEA0_9GAMM</name>
<evidence type="ECO:0000256" key="6">
    <source>
        <dbReference type="ARBA" id="ARBA00022692"/>
    </source>
</evidence>
<keyword evidence="8 11" id="KW-1133">Transmembrane helix</keyword>
<comment type="function">
    <text evidence="10">Inner membrane component of the type II secretion system required for the energy-dependent secretion of extracellular factors such as proteases and toxins from the periplasm.</text>
</comment>
<dbReference type="GO" id="GO:0015628">
    <property type="term" value="P:protein secretion by the type II secretion system"/>
    <property type="evidence" value="ECO:0007669"/>
    <property type="project" value="InterPro"/>
</dbReference>
<evidence type="ECO:0000256" key="9">
    <source>
        <dbReference type="ARBA" id="ARBA00023136"/>
    </source>
</evidence>
<evidence type="ECO:0000256" key="11">
    <source>
        <dbReference type="SAM" id="Phobius"/>
    </source>
</evidence>
<organism evidence="14">
    <name type="scientific">Candidatus Kentrum sp. MB</name>
    <dbReference type="NCBI Taxonomy" id="2138164"/>
    <lineage>
        <taxon>Bacteria</taxon>
        <taxon>Pseudomonadati</taxon>
        <taxon>Pseudomonadota</taxon>
        <taxon>Gammaproteobacteria</taxon>
        <taxon>Candidatus Kentrum</taxon>
    </lineage>
</organism>
<keyword evidence="5" id="KW-0997">Cell inner membrane</keyword>
<evidence type="ECO:0000259" key="12">
    <source>
        <dbReference type="Pfam" id="PF05134"/>
    </source>
</evidence>
<dbReference type="PIRSF" id="PIRSF015761">
    <property type="entry name" value="Protein_L"/>
    <property type="match status" value="1"/>
</dbReference>
<dbReference type="InterPro" id="IPR024230">
    <property type="entry name" value="GspL_cyto_dom"/>
</dbReference>
<keyword evidence="9 11" id="KW-0472">Membrane</keyword>
<feature type="domain" description="GspL periplasmic" evidence="13">
    <location>
        <begin position="245"/>
        <end position="398"/>
    </location>
</feature>
<evidence type="ECO:0000256" key="8">
    <source>
        <dbReference type="ARBA" id="ARBA00022989"/>
    </source>
</evidence>
<comment type="similarity">
    <text evidence="2 10">Belongs to the GSP L family.</text>
</comment>
<evidence type="ECO:0000256" key="3">
    <source>
        <dbReference type="ARBA" id="ARBA00022448"/>
    </source>
</evidence>
<dbReference type="Gene3D" id="3.30.420.380">
    <property type="match status" value="1"/>
</dbReference>
<evidence type="ECO:0000313" key="15">
    <source>
        <dbReference type="EMBL" id="VFK32989.1"/>
    </source>
</evidence>
<dbReference type="GO" id="GO:0009276">
    <property type="term" value="C:Gram-negative-bacterium-type cell wall"/>
    <property type="evidence" value="ECO:0007669"/>
    <property type="project" value="InterPro"/>
</dbReference>
<evidence type="ECO:0000256" key="7">
    <source>
        <dbReference type="ARBA" id="ARBA00022927"/>
    </source>
</evidence>
<dbReference type="Pfam" id="PF12693">
    <property type="entry name" value="GspL_C"/>
    <property type="match status" value="1"/>
</dbReference>
<evidence type="ECO:0000256" key="1">
    <source>
        <dbReference type="ARBA" id="ARBA00004377"/>
    </source>
</evidence>
<dbReference type="NCBIfam" id="TIGR01709">
    <property type="entry name" value="typeII_sec_gspL"/>
    <property type="match status" value="1"/>
</dbReference>
<dbReference type="InterPro" id="IPR043129">
    <property type="entry name" value="ATPase_NBD"/>
</dbReference>
<accession>A0A450XEA0</accession>
<dbReference type="SUPFAM" id="SSF53067">
    <property type="entry name" value="Actin-like ATPase domain"/>
    <property type="match status" value="1"/>
</dbReference>
<dbReference type="EMBL" id="CAADGH010000029">
    <property type="protein sequence ID" value="VFK75684.1"/>
    <property type="molecule type" value="Genomic_DNA"/>
</dbReference>
<dbReference type="GO" id="GO:0015627">
    <property type="term" value="C:type II protein secretion system complex"/>
    <property type="evidence" value="ECO:0007669"/>
    <property type="project" value="InterPro"/>
</dbReference>
<keyword evidence="3 10" id="KW-0813">Transport</keyword>
<evidence type="ECO:0000256" key="5">
    <source>
        <dbReference type="ARBA" id="ARBA00022519"/>
    </source>
</evidence>
<dbReference type="Gene3D" id="3.30.1360.100">
    <property type="entry name" value="General secretion pathway protein M, EpsM"/>
    <property type="match status" value="1"/>
</dbReference>
<dbReference type="InterPro" id="IPR007812">
    <property type="entry name" value="T2SS_protein-GspL"/>
</dbReference>
<feature type="domain" description="GspL cytoplasmic actin-ATPase-like" evidence="12">
    <location>
        <begin position="31"/>
        <end position="237"/>
    </location>
</feature>
<dbReference type="EMBL" id="CAADFO010000029">
    <property type="protein sequence ID" value="VFK27588.1"/>
    <property type="molecule type" value="Genomic_DNA"/>
</dbReference>
<evidence type="ECO:0000313" key="14">
    <source>
        <dbReference type="EMBL" id="VFK27588.1"/>
    </source>
</evidence>
<keyword evidence="7 10" id="KW-0653">Protein transport</keyword>
<sequence length="398" mass="44587">MTDRLFIRLDDDEVTWLRQGVMPAEAPSQTGSLSDLSEQAVDCQVIVFVPGNDVGLLTAKIPPMSRQRMVMAIPFALEEQLIANIDSLHFAFGKREDGSVPVAVVADELMSAWLSRFREAGIHPDILVPETLALPLAPDAWTILVDEEEGLVRSGALSGFVVDLPNLSLLLQHSPDTAPLPQRIHLLRRMGESAPAGAISDLNAKITEEAYRFDILSILGGHFDEQRTINLLQGKYNQEAGIDRIWRAWRIPAALLVVWFLIWISAAFLDMTRLSQQSQDLEGEIQGVYRQVFPEARNMSNLRVRMERSLDALRKANPEHMVGFLELLDKVGSDLQSAANMRLISIHFRAGELELRMEIDDLQAFEKLKARLIRTGLSVEVQSVTTRDSRVTAHLEIR</sequence>
<dbReference type="EMBL" id="CAADFQ010000039">
    <property type="protein sequence ID" value="VFK32989.1"/>
    <property type="molecule type" value="Genomic_DNA"/>
</dbReference>
<keyword evidence="6 11" id="KW-0812">Transmembrane</keyword>
<reference evidence="14" key="1">
    <citation type="submission" date="2019-02" db="EMBL/GenBank/DDBJ databases">
        <authorList>
            <person name="Gruber-Vodicka R. H."/>
            <person name="Seah K. B. B."/>
        </authorList>
    </citation>
    <scope>NUCLEOTIDE SEQUENCE</scope>
    <source>
        <strain evidence="14">BECK_BZ197</strain>
        <strain evidence="16">BECK_BZ198</strain>
        <strain evidence="15">BECK_BZ199</strain>
    </source>
</reference>
<feature type="transmembrane region" description="Helical" evidence="11">
    <location>
        <begin position="249"/>
        <end position="269"/>
    </location>
</feature>
<proteinExistence type="inferred from homology"/>
<evidence type="ECO:0000256" key="4">
    <source>
        <dbReference type="ARBA" id="ARBA00022475"/>
    </source>
</evidence>